<evidence type="ECO:0000256" key="4">
    <source>
        <dbReference type="ARBA" id="ARBA00022676"/>
    </source>
</evidence>
<evidence type="ECO:0000313" key="12">
    <source>
        <dbReference type="EMBL" id="CDR41631.1"/>
    </source>
</evidence>
<evidence type="ECO:0000256" key="6">
    <source>
        <dbReference type="ARBA" id="ARBA00022692"/>
    </source>
</evidence>
<evidence type="ECO:0000256" key="10">
    <source>
        <dbReference type="ARBA" id="ARBA00038466"/>
    </source>
</evidence>
<keyword evidence="5" id="KW-0808">Transferase</keyword>
<protein>
    <recommendedName>
        <fullName evidence="11">Mannosyltransferase</fullName>
        <ecNumber evidence="11">2.4.1.-</ecNumber>
    </recommendedName>
</protein>
<dbReference type="PANTHER" id="PTHR22760">
    <property type="entry name" value="GLYCOSYLTRANSFERASE"/>
    <property type="match status" value="1"/>
</dbReference>
<feature type="transmembrane region" description="Helical" evidence="11">
    <location>
        <begin position="63"/>
        <end position="90"/>
    </location>
</feature>
<evidence type="ECO:0000256" key="8">
    <source>
        <dbReference type="ARBA" id="ARBA00022989"/>
    </source>
</evidence>
<evidence type="ECO:0000256" key="11">
    <source>
        <dbReference type="RuleBase" id="RU363075"/>
    </source>
</evidence>
<dbReference type="OrthoDB" id="10066429at2759"/>
<feature type="transmembrane region" description="Helical" evidence="11">
    <location>
        <begin position="168"/>
        <end position="196"/>
    </location>
</feature>
<evidence type="ECO:0000256" key="5">
    <source>
        <dbReference type="ARBA" id="ARBA00022679"/>
    </source>
</evidence>
<dbReference type="PANTHER" id="PTHR22760:SF3">
    <property type="entry name" value="GPI MANNOSYLTRANSFERASE 4"/>
    <property type="match status" value="1"/>
</dbReference>
<dbReference type="Pfam" id="PF03901">
    <property type="entry name" value="Glyco_transf_22"/>
    <property type="match status" value="1"/>
</dbReference>
<dbReference type="GO" id="GO:0006506">
    <property type="term" value="P:GPI anchor biosynthetic process"/>
    <property type="evidence" value="ECO:0007669"/>
    <property type="project" value="UniProtKB-KW"/>
</dbReference>
<keyword evidence="9 11" id="KW-0472">Membrane</keyword>
<dbReference type="EMBL" id="LK052892">
    <property type="protein sequence ID" value="CDR41631.1"/>
    <property type="molecule type" value="Genomic_DNA"/>
</dbReference>
<proteinExistence type="inferred from homology"/>
<comment type="subcellular location">
    <subcellularLocation>
        <location evidence="1 11">Endoplasmic reticulum membrane</location>
        <topology evidence="1 11">Multi-pass membrane protein</topology>
    </subcellularLocation>
</comment>
<reference evidence="12" key="1">
    <citation type="journal article" date="2014" name="Genome Announc.">
        <title>Genome sequence of the yeast Cyberlindnera fabianii (Hansenula fabianii).</title>
        <authorList>
            <person name="Freel K.C."/>
            <person name="Sarilar V."/>
            <person name="Neuveglise C."/>
            <person name="Devillers H."/>
            <person name="Friedrich A."/>
            <person name="Schacherer J."/>
        </authorList>
    </citation>
    <scope>NUCLEOTIDE SEQUENCE</scope>
    <source>
        <strain evidence="12">YJS4271</strain>
    </source>
</reference>
<keyword evidence="3" id="KW-0337">GPI-anchor biosynthesis</keyword>
<keyword evidence="8 11" id="KW-1133">Transmembrane helix</keyword>
<evidence type="ECO:0000256" key="1">
    <source>
        <dbReference type="ARBA" id="ARBA00004477"/>
    </source>
</evidence>
<keyword evidence="6 11" id="KW-0812">Transmembrane</keyword>
<feature type="transmembrane region" description="Helical" evidence="11">
    <location>
        <begin position="6"/>
        <end position="25"/>
    </location>
</feature>
<comment type="pathway">
    <text evidence="2">Glycolipid biosynthesis; glycosylphosphatidylinositol-anchor biosynthesis.</text>
</comment>
<dbReference type="GO" id="GO:0000026">
    <property type="term" value="F:alpha-1,2-mannosyltransferase activity"/>
    <property type="evidence" value="ECO:0007669"/>
    <property type="project" value="TreeGrafter"/>
</dbReference>
<gene>
    <name evidence="12" type="ORF">CYFA0S_07e04390g</name>
</gene>
<dbReference type="InterPro" id="IPR005599">
    <property type="entry name" value="GPI_mannosylTrfase"/>
</dbReference>
<dbReference type="GO" id="GO:0005789">
    <property type="term" value="C:endoplasmic reticulum membrane"/>
    <property type="evidence" value="ECO:0007669"/>
    <property type="project" value="UniProtKB-SubCell"/>
</dbReference>
<feature type="transmembrane region" description="Helical" evidence="11">
    <location>
        <begin position="288"/>
        <end position="305"/>
    </location>
</feature>
<evidence type="ECO:0000256" key="2">
    <source>
        <dbReference type="ARBA" id="ARBA00004687"/>
    </source>
</evidence>
<sequence>MTNWKLVYYLGYICLLFFVLEPSYIHPDEHFQSLEVLTPEKFNNYSVRVPWEFQNPPSRSYAVLYLVYGPLLWINKHIFGLTALPLMYLARMQLTLSYVLIAHVTFSILCDTRMENTKSLFFLFTSYITWTYQTHTFSNSIETQLLLVVLSLIHLLRRSKESKPSFQISTLLGMLISLGIFNRITFIAFLIFPSLTLIRRYLRAKPSLAVLITSFAVTSFIFVCIDTYIFSSEEWVIAPLNNLIYNSSTENLSKHGLHPRYTHLLINIPQIIGPAIIPFFFRNHYKTSIPYLSIFSGLFFLSLIPHQELRFLIPLLPLICICVDFKNFVKPDTAEKVMKLWCAFNLVFAVIMGSGHQRGVLEVLNHLHTDGYQGPQIWWKTYSPPTWILAYHELTVDSRVPETYSKNLVVDLMGADNDDVVEAVTKLGETLLITPRSSIPLLEQMNNTALHLEKLWSYEWNLDMDHFDITDLRTFRPGIDVYRATLA</sequence>
<dbReference type="EC" id="2.4.1.-" evidence="11"/>
<dbReference type="AlphaFoldDB" id="A0A061AVH3"/>
<dbReference type="VEuPathDB" id="FungiDB:BON22_3790"/>
<accession>A0A061AVH3</accession>
<feature type="transmembrane region" description="Helical" evidence="11">
    <location>
        <begin position="261"/>
        <end position="281"/>
    </location>
</feature>
<keyword evidence="7 11" id="KW-0256">Endoplasmic reticulum</keyword>
<name>A0A061AVH3_CYBFA</name>
<feature type="transmembrane region" description="Helical" evidence="11">
    <location>
        <begin position="208"/>
        <end position="230"/>
    </location>
</feature>
<evidence type="ECO:0000256" key="3">
    <source>
        <dbReference type="ARBA" id="ARBA00022502"/>
    </source>
</evidence>
<evidence type="ECO:0000256" key="9">
    <source>
        <dbReference type="ARBA" id="ARBA00023136"/>
    </source>
</evidence>
<organism evidence="12">
    <name type="scientific">Cyberlindnera fabianii</name>
    <name type="common">Yeast</name>
    <name type="synonym">Hansenula fabianii</name>
    <dbReference type="NCBI Taxonomy" id="36022"/>
    <lineage>
        <taxon>Eukaryota</taxon>
        <taxon>Fungi</taxon>
        <taxon>Dikarya</taxon>
        <taxon>Ascomycota</taxon>
        <taxon>Saccharomycotina</taxon>
        <taxon>Saccharomycetes</taxon>
        <taxon>Phaffomycetales</taxon>
        <taxon>Phaffomycetaceae</taxon>
        <taxon>Cyberlindnera</taxon>
    </lineage>
</organism>
<keyword evidence="4 11" id="KW-0328">Glycosyltransferase</keyword>
<comment type="similarity">
    <text evidence="10">Belongs to the glycosyltransferase 22 family. PIGZ subfamily.</text>
</comment>
<dbReference type="PhylomeDB" id="A0A061AVH3"/>
<evidence type="ECO:0000256" key="7">
    <source>
        <dbReference type="ARBA" id="ARBA00022824"/>
    </source>
</evidence>